<accession>A0A1M4WXF0</accession>
<proteinExistence type="predicted"/>
<dbReference type="Pfam" id="PF07833">
    <property type="entry name" value="Cu_amine_oxidN1"/>
    <property type="match status" value="1"/>
</dbReference>
<dbReference type="InterPro" id="IPR036582">
    <property type="entry name" value="Mao_N_sf"/>
</dbReference>
<protein>
    <submittedName>
        <fullName evidence="2">Copper amine oxidase N-terminal domain-containing protein</fullName>
    </submittedName>
</protein>
<evidence type="ECO:0000313" key="2">
    <source>
        <dbReference type="EMBL" id="SHE85827.1"/>
    </source>
</evidence>
<dbReference type="SUPFAM" id="SSF55383">
    <property type="entry name" value="Copper amine oxidase, domain N"/>
    <property type="match status" value="2"/>
</dbReference>
<dbReference type="EMBL" id="FQUW01000010">
    <property type="protein sequence ID" value="SHE85827.1"/>
    <property type="molecule type" value="Genomic_DNA"/>
</dbReference>
<feature type="domain" description="Copper amine oxidase-like N-terminal" evidence="1">
    <location>
        <begin position="34"/>
        <end position="138"/>
    </location>
</feature>
<gene>
    <name evidence="2" type="ORF">SAMN02745218_00916</name>
</gene>
<dbReference type="Proteomes" id="UP000184196">
    <property type="component" value="Unassembled WGS sequence"/>
</dbReference>
<name>A0A1M4WXF0_9FIRM</name>
<dbReference type="InterPro" id="IPR012854">
    <property type="entry name" value="Cu_amine_oxidase-like_N"/>
</dbReference>
<dbReference type="AlphaFoldDB" id="A0A1M4WXF0"/>
<evidence type="ECO:0000313" key="3">
    <source>
        <dbReference type="Proteomes" id="UP000184196"/>
    </source>
</evidence>
<dbReference type="OrthoDB" id="268113at2"/>
<organism evidence="2 3">
    <name type="scientific">Desulfofundulus australicus DSM 11792</name>
    <dbReference type="NCBI Taxonomy" id="1121425"/>
    <lineage>
        <taxon>Bacteria</taxon>
        <taxon>Bacillati</taxon>
        <taxon>Bacillota</taxon>
        <taxon>Clostridia</taxon>
        <taxon>Eubacteriales</taxon>
        <taxon>Peptococcaceae</taxon>
        <taxon>Desulfofundulus</taxon>
    </lineage>
</organism>
<sequence length="302" mass="34920">MNRYILLLLLMFIPIMTFPTMVIGYSPANIKIYINEKKITFDEDPIVVNGRILVPLRKIAEIFFASIDWKDPQVLVKKGDVEVILTIGSSKAFINRKIVFFEQPPVIVNGRTMVSLRFITEALGAKVVWDSRMRIVKISSEGLELPGNENLYKNNVPLIGPVRGPDFEEAKAYVLSHKLLKDIENMQYTPIRFSEFLDTYTMIAGKDEFDRNKALWLKKDKYTGQVVEVDSVMIDEGIDEERVYFILEQKGIIREMVQKIYLAPYNEGNVCWYVVARTNDKEYYYCLDFKTGVIVIENINTI</sequence>
<dbReference type="RefSeq" id="WP_073163551.1">
    <property type="nucleotide sequence ID" value="NZ_FQUW01000010.1"/>
</dbReference>
<evidence type="ECO:0000259" key="1">
    <source>
        <dbReference type="Pfam" id="PF07833"/>
    </source>
</evidence>
<keyword evidence="3" id="KW-1185">Reference proteome</keyword>
<reference evidence="3" key="1">
    <citation type="submission" date="2016-11" db="EMBL/GenBank/DDBJ databases">
        <authorList>
            <person name="Varghese N."/>
            <person name="Submissions S."/>
        </authorList>
    </citation>
    <scope>NUCLEOTIDE SEQUENCE [LARGE SCALE GENOMIC DNA]</scope>
    <source>
        <strain evidence="3">DSM 11792</strain>
    </source>
</reference>
<dbReference type="Gene3D" id="3.30.457.10">
    <property type="entry name" value="Copper amine oxidase-like, N-terminal domain"/>
    <property type="match status" value="1"/>
</dbReference>